<organism evidence="2 3">
    <name type="scientific">Actinomadura miaoliensis</name>
    <dbReference type="NCBI Taxonomy" id="430685"/>
    <lineage>
        <taxon>Bacteria</taxon>
        <taxon>Bacillati</taxon>
        <taxon>Actinomycetota</taxon>
        <taxon>Actinomycetes</taxon>
        <taxon>Streptosporangiales</taxon>
        <taxon>Thermomonosporaceae</taxon>
        <taxon>Actinomadura</taxon>
    </lineage>
</organism>
<evidence type="ECO:0000313" key="2">
    <source>
        <dbReference type="EMBL" id="GAA4059702.1"/>
    </source>
</evidence>
<protein>
    <submittedName>
        <fullName evidence="2">Uncharacterized protein</fullName>
    </submittedName>
</protein>
<proteinExistence type="predicted"/>
<sequence length="157" mass="17019">MAHIDGKPIVAVTLHLATCMDPESVRLGVLESCRDIEKLIVDSSAHATTPDDLRTRAAAALRDWHARHWVVCEHAQIIDYGGAAGAVLDVVRAELDKAREQAKNTQAALDLANVMRRNAVETIQSLAESWTRRGHGALAGELLTAFEMDEDGGEATQ</sequence>
<gene>
    <name evidence="2" type="ORF">GCM10022214_10270</name>
</gene>
<feature type="coiled-coil region" evidence="1">
    <location>
        <begin position="88"/>
        <end position="115"/>
    </location>
</feature>
<evidence type="ECO:0000313" key="3">
    <source>
        <dbReference type="Proteomes" id="UP001500683"/>
    </source>
</evidence>
<comment type="caution">
    <text evidence="2">The sequence shown here is derived from an EMBL/GenBank/DDBJ whole genome shotgun (WGS) entry which is preliminary data.</text>
</comment>
<evidence type="ECO:0000256" key="1">
    <source>
        <dbReference type="SAM" id="Coils"/>
    </source>
</evidence>
<keyword evidence="1" id="KW-0175">Coiled coil</keyword>
<keyword evidence="3" id="KW-1185">Reference proteome</keyword>
<accession>A0ABP7V526</accession>
<reference evidence="3" key="1">
    <citation type="journal article" date="2019" name="Int. J. Syst. Evol. Microbiol.">
        <title>The Global Catalogue of Microorganisms (GCM) 10K type strain sequencing project: providing services to taxonomists for standard genome sequencing and annotation.</title>
        <authorList>
            <consortium name="The Broad Institute Genomics Platform"/>
            <consortium name="The Broad Institute Genome Sequencing Center for Infectious Disease"/>
            <person name="Wu L."/>
            <person name="Ma J."/>
        </authorList>
    </citation>
    <scope>NUCLEOTIDE SEQUENCE [LARGE SCALE GENOMIC DNA]</scope>
    <source>
        <strain evidence="3">JCM 16702</strain>
    </source>
</reference>
<dbReference type="RefSeq" id="WP_344941406.1">
    <property type="nucleotide sequence ID" value="NZ_BAAAZG010000002.1"/>
</dbReference>
<name>A0ABP7V526_9ACTN</name>
<dbReference type="Proteomes" id="UP001500683">
    <property type="component" value="Unassembled WGS sequence"/>
</dbReference>
<dbReference type="EMBL" id="BAAAZG010000002">
    <property type="protein sequence ID" value="GAA4059702.1"/>
    <property type="molecule type" value="Genomic_DNA"/>
</dbReference>